<feature type="domain" description="SET" evidence="4">
    <location>
        <begin position="4"/>
        <end position="233"/>
    </location>
</feature>
<keyword evidence="2 5" id="KW-0808">Transferase</keyword>
<dbReference type="PANTHER" id="PTHR13271">
    <property type="entry name" value="UNCHARACTERIZED PUTATIVE METHYLTRANSFERASE"/>
    <property type="match status" value="1"/>
</dbReference>
<dbReference type="InterPro" id="IPR001214">
    <property type="entry name" value="SET_dom"/>
</dbReference>
<dbReference type="InterPro" id="IPR050600">
    <property type="entry name" value="SETD3_SETD6_MTase"/>
</dbReference>
<evidence type="ECO:0000256" key="2">
    <source>
        <dbReference type="ARBA" id="ARBA00022679"/>
    </source>
</evidence>
<evidence type="ECO:0000259" key="4">
    <source>
        <dbReference type="PROSITE" id="PS50280"/>
    </source>
</evidence>
<name>A0A061SAA0_9CHLO</name>
<dbReference type="SUPFAM" id="SSF82199">
    <property type="entry name" value="SET domain"/>
    <property type="match status" value="1"/>
</dbReference>
<dbReference type="PROSITE" id="PS50280">
    <property type="entry name" value="SET"/>
    <property type="match status" value="1"/>
</dbReference>
<dbReference type="GO" id="GO:0032259">
    <property type="term" value="P:methylation"/>
    <property type="evidence" value="ECO:0007669"/>
    <property type="project" value="UniProtKB-KW"/>
</dbReference>
<organism evidence="5">
    <name type="scientific">Tetraselmis sp. GSL018</name>
    <dbReference type="NCBI Taxonomy" id="582737"/>
    <lineage>
        <taxon>Eukaryota</taxon>
        <taxon>Viridiplantae</taxon>
        <taxon>Chlorophyta</taxon>
        <taxon>core chlorophytes</taxon>
        <taxon>Chlorodendrophyceae</taxon>
        <taxon>Chlorodendrales</taxon>
        <taxon>Chlorodendraceae</taxon>
        <taxon>Tetraselmis</taxon>
    </lineage>
</organism>
<dbReference type="InterPro" id="IPR036464">
    <property type="entry name" value="Rubisco_LSMT_subst-bd_sf"/>
</dbReference>
<dbReference type="Gene3D" id="3.90.1410.10">
    <property type="entry name" value="set domain protein methyltransferase, domain 1"/>
    <property type="match status" value="1"/>
</dbReference>
<keyword evidence="3" id="KW-0949">S-adenosyl-L-methionine</keyword>
<keyword evidence="1 5" id="KW-0489">Methyltransferase</keyword>
<dbReference type="Gene3D" id="3.90.1420.10">
    <property type="entry name" value="Rubisco LSMT, substrate-binding domain"/>
    <property type="match status" value="1"/>
</dbReference>
<dbReference type="GO" id="GO:0016279">
    <property type="term" value="F:protein-lysine N-methyltransferase activity"/>
    <property type="evidence" value="ECO:0007669"/>
    <property type="project" value="TreeGrafter"/>
</dbReference>
<accession>A0A061SAA0</accession>
<proteinExistence type="predicted"/>
<sequence>MESSAVRVVDFEGVGRGMQAVRDIAEGEVVLEVPLETCWTAAAAAESEEMQCVVRNFDKLNISEEDLIALHVLSWRTQSASHHRSDYVRQLPFQYDIPLVWCSNEIDNLSGSTYHGLALREKQRAEDKFSSLENTLQEIGGDCSEFLERHTITLDGYLWGLATVRSRSTELRIEEAQTGEIRELICLPAGGADQFNHSAAIKGECFRLTKEGRLQVVARESYKQGEQVFISYGNSLTTAQLLFTYGFAYDDALRVSKIGTPLENDAVDISHVVPDSCNSKEEAAKHGLVVEAVTMLEDEEHNGWNLQSREDDDAVQVLFHLRLSRPVPNCWLVTNRLLQLEDVQVRELQESSELMAKVLAGRPVSPANEEAALSAMSLELMTRLDGYGARSSELLSRLGGEGESASRRERLAVNLRLIESAILERALDAVQAMIAAPPPEAYVL</sequence>
<dbReference type="CDD" id="cd10527">
    <property type="entry name" value="SET_LSMT"/>
    <property type="match status" value="1"/>
</dbReference>
<evidence type="ECO:0000256" key="1">
    <source>
        <dbReference type="ARBA" id="ARBA00022603"/>
    </source>
</evidence>
<dbReference type="SUPFAM" id="SSF81822">
    <property type="entry name" value="RuBisCo LSMT C-terminal, substrate-binding domain"/>
    <property type="match status" value="1"/>
</dbReference>
<dbReference type="AlphaFoldDB" id="A0A061SAA0"/>
<dbReference type="InterPro" id="IPR046341">
    <property type="entry name" value="SET_dom_sf"/>
</dbReference>
<evidence type="ECO:0000256" key="3">
    <source>
        <dbReference type="ARBA" id="ARBA00022691"/>
    </source>
</evidence>
<reference evidence="5" key="1">
    <citation type="submission" date="2014-05" db="EMBL/GenBank/DDBJ databases">
        <title>The transcriptome of the halophilic microalga Tetraselmis sp. GSL018 isolated from the Great Salt Lake, Utah.</title>
        <authorList>
            <person name="Jinkerson R.E."/>
            <person name="D'Adamo S."/>
            <person name="Posewitz M.C."/>
        </authorList>
    </citation>
    <scope>NUCLEOTIDE SEQUENCE</scope>
    <source>
        <strain evidence="5">GSL018</strain>
    </source>
</reference>
<dbReference type="Pfam" id="PF09273">
    <property type="entry name" value="Rubis-subs-bind"/>
    <property type="match status" value="1"/>
</dbReference>
<gene>
    <name evidence="5" type="ORF">TSPGSL018_8571</name>
</gene>
<dbReference type="EMBL" id="GBEZ01004029">
    <property type="protein sequence ID" value="JAC81153.1"/>
    <property type="molecule type" value="Transcribed_RNA"/>
</dbReference>
<dbReference type="Pfam" id="PF00856">
    <property type="entry name" value="SET"/>
    <property type="match status" value="1"/>
</dbReference>
<protein>
    <submittedName>
        <fullName evidence="5">Histone-lysine n-methyltransferase</fullName>
    </submittedName>
</protein>
<evidence type="ECO:0000313" key="5">
    <source>
        <dbReference type="EMBL" id="JAC81153.1"/>
    </source>
</evidence>
<dbReference type="InterPro" id="IPR015353">
    <property type="entry name" value="Rubisco_LSMT_subst-bd"/>
</dbReference>